<dbReference type="EMBL" id="JAHLUH010000001">
    <property type="protein sequence ID" value="KAG7730900.1"/>
    <property type="molecule type" value="Genomic_DNA"/>
</dbReference>
<feature type="repeat" description="WD" evidence="5">
    <location>
        <begin position="253"/>
        <end position="294"/>
    </location>
</feature>
<dbReference type="Proteomes" id="UP000738402">
    <property type="component" value="Unassembled WGS sequence"/>
</dbReference>
<evidence type="ECO:0000256" key="1">
    <source>
        <dbReference type="ARBA" id="ARBA00004123"/>
    </source>
</evidence>
<dbReference type="InterPro" id="IPR015943">
    <property type="entry name" value="WD40/YVTN_repeat-like_dom_sf"/>
</dbReference>
<dbReference type="PROSITE" id="PS50042">
    <property type="entry name" value="CNMP_BINDING_3"/>
    <property type="match status" value="1"/>
</dbReference>
<dbReference type="InterPro" id="IPR036322">
    <property type="entry name" value="WD40_repeat_dom_sf"/>
</dbReference>
<dbReference type="Pfam" id="PF12341">
    <property type="entry name" value="Mcl1_mid"/>
    <property type="match status" value="1"/>
</dbReference>
<dbReference type="PROSITE" id="PS50082">
    <property type="entry name" value="WD_REPEATS_2"/>
    <property type="match status" value="1"/>
</dbReference>
<feature type="compositionally biased region" description="Acidic residues" evidence="6">
    <location>
        <begin position="187"/>
        <end position="200"/>
    </location>
</feature>
<dbReference type="EMBL" id="JAHLUN010000018">
    <property type="protein sequence ID" value="KAG7761950.1"/>
    <property type="molecule type" value="Genomic_DNA"/>
</dbReference>
<dbReference type="Proteomes" id="UP000697297">
    <property type="component" value="Unassembled WGS sequence"/>
</dbReference>
<dbReference type="SUPFAM" id="SSF50978">
    <property type="entry name" value="WD40 repeat-like"/>
    <property type="match status" value="1"/>
</dbReference>
<dbReference type="InterPro" id="IPR022100">
    <property type="entry name" value="WDHD1/CFT4_beta-prop_2nd"/>
</dbReference>
<accession>A0AAN6DAT8</accession>
<dbReference type="InterPro" id="IPR001680">
    <property type="entry name" value="WD40_rpt"/>
</dbReference>
<dbReference type="GO" id="GO:0000278">
    <property type="term" value="P:mitotic cell cycle"/>
    <property type="evidence" value="ECO:0007669"/>
    <property type="project" value="TreeGrafter"/>
</dbReference>
<comment type="subcellular location">
    <subcellularLocation>
        <location evidence="1">Nucleus</location>
    </subcellularLocation>
</comment>
<evidence type="ECO:0000256" key="4">
    <source>
        <dbReference type="ARBA" id="ARBA00023242"/>
    </source>
</evidence>
<evidence type="ECO:0000313" key="10">
    <source>
        <dbReference type="Proteomes" id="UP000697297"/>
    </source>
</evidence>
<evidence type="ECO:0000313" key="11">
    <source>
        <dbReference type="Proteomes" id="UP000738402"/>
    </source>
</evidence>
<proteinExistence type="predicted"/>
<dbReference type="Gene3D" id="2.130.10.10">
    <property type="entry name" value="YVTN repeat-like/Quinoprotein amine dehydrogenase"/>
    <property type="match status" value="2"/>
</dbReference>
<dbReference type="Pfam" id="PF20946">
    <property type="entry name" value="Ctf4_C"/>
    <property type="match status" value="1"/>
</dbReference>
<dbReference type="InterPro" id="IPR000595">
    <property type="entry name" value="cNMP-bd_dom"/>
</dbReference>
<keyword evidence="2 5" id="KW-0853">WD repeat</keyword>
<keyword evidence="3" id="KW-0677">Repeat</keyword>
<organism evidence="8 11">
    <name type="scientific">Ogataea haglerorum</name>
    <dbReference type="NCBI Taxonomy" id="1937702"/>
    <lineage>
        <taxon>Eukaryota</taxon>
        <taxon>Fungi</taxon>
        <taxon>Dikarya</taxon>
        <taxon>Ascomycota</taxon>
        <taxon>Saccharomycotina</taxon>
        <taxon>Pichiomycetes</taxon>
        <taxon>Pichiales</taxon>
        <taxon>Pichiaceae</taxon>
        <taxon>Ogataea</taxon>
    </lineage>
</organism>
<name>A0AAN6DAT8_9ASCO</name>
<comment type="caution">
    <text evidence="8">The sequence shown here is derived from an EMBL/GenBank/DDBJ whole genome shotgun (WGS) entry which is preliminary data.</text>
</comment>
<dbReference type="InterPro" id="IPR048591">
    <property type="entry name" value="WDHD1/CFT4_hel"/>
</dbReference>
<evidence type="ECO:0000313" key="9">
    <source>
        <dbReference type="EMBL" id="KAG7761950.1"/>
    </source>
</evidence>
<dbReference type="GO" id="GO:0006261">
    <property type="term" value="P:DNA-templated DNA replication"/>
    <property type="evidence" value="ECO:0007669"/>
    <property type="project" value="TreeGrafter"/>
</dbReference>
<keyword evidence="4" id="KW-0539">Nucleus</keyword>
<dbReference type="GO" id="GO:0043596">
    <property type="term" value="C:nuclear replication fork"/>
    <property type="evidence" value="ECO:0007669"/>
    <property type="project" value="TreeGrafter"/>
</dbReference>
<evidence type="ECO:0000259" key="7">
    <source>
        <dbReference type="PROSITE" id="PS50042"/>
    </source>
</evidence>
<sequence length="804" mass="89292">MDSLKQVFVTAGTTLVRHSHDGSKLYVCTNSILKVFDVLNPEHEPEVLDILEKVSSFEVGELNGHRYGIVTSRSGVCEYYDLDSLQSMGKLIRSPLSLRDAVFTHGGSMVLCGGSDGELKLVALGADASIKAVNTGDQVTAIGYNNIGDLAAVSLSNGDVSIYAYSTAEPVKKHVYTNITEKHKLLDDEDEDEDEDDMDDAFATQPPEPKNVAGVCGCDWHPDGDLIAIPTKDKEIEVYDRTNFSSLEFKFKGQVHEKPLVDLKWSPNGAHLASLGQDRKLIIWETASRKSLKVYSLPENGCSLSWGRGDGDFEIVVGTDHGHIIKYESVVPMEETGSGKSNVVADEADSESESEVTGLFDEGPEDDFIVDDDGSGYVEKKRSLDTNQPIKHRKVVIEEPAYRPLFEIQPYSPGGTPWNGNRKYLTMNSVGYAWTVKLESYNTVTVSFFDKGLHNEYHFKDLYGFNVASITEDGILLASATKSRKSTIMYKSHDQQDSWIRTLLLQPGEFVSSVTLSRNSIYVATSLGFVRKYSLFGRIERIEKTAPVVACVNSEKYLFTVTYNSGSLNFNVQDLDGKYFQRNEHLPLALAGGSYSSYPLKGVFFSLDGDPCVVGSDEYLLVLTRWRDPLQASWIPILDTAAGVRKLALGDDIKCWPLGLLKNHFNSIVTRGSDYPSFPLAMPLEIPVKLPITGEDEEEDPEEELVRHITLGELLNDAIQNDDVVDETAQERLADISVKYDAALLKQFGQSCNDSNLHDALYLASKLRDERALHAASKIAERLQLVQLVNKITKLREARLEWDE</sequence>
<dbReference type="PROSITE" id="PS50294">
    <property type="entry name" value="WD_REPEATS_REGION"/>
    <property type="match status" value="1"/>
</dbReference>
<evidence type="ECO:0000256" key="6">
    <source>
        <dbReference type="SAM" id="MobiDB-lite"/>
    </source>
</evidence>
<feature type="domain" description="Cyclic nucleotide-binding" evidence="7">
    <location>
        <begin position="1"/>
        <end position="57"/>
    </location>
</feature>
<feature type="region of interest" description="Disordered" evidence="6">
    <location>
        <begin position="186"/>
        <end position="206"/>
    </location>
</feature>
<keyword evidence="10" id="KW-1185">Reference proteome</keyword>
<dbReference type="GO" id="GO:0006281">
    <property type="term" value="P:DNA repair"/>
    <property type="evidence" value="ECO:0007669"/>
    <property type="project" value="TreeGrafter"/>
</dbReference>
<dbReference type="SMART" id="SM00320">
    <property type="entry name" value="WD40"/>
    <property type="match status" value="4"/>
</dbReference>
<dbReference type="AlphaFoldDB" id="A0AAN6DAT8"/>
<evidence type="ECO:0000256" key="3">
    <source>
        <dbReference type="ARBA" id="ARBA00022737"/>
    </source>
</evidence>
<dbReference type="PANTHER" id="PTHR19932:SF10">
    <property type="entry name" value="WD REPEAT AND HMG-BOX DNA-BINDING PROTEIN 1"/>
    <property type="match status" value="1"/>
</dbReference>
<dbReference type="Pfam" id="PF12894">
    <property type="entry name" value="ANAPC4_WD40"/>
    <property type="match status" value="1"/>
</dbReference>
<reference evidence="8 10" key="1">
    <citation type="journal article" date="2021" name="G3 (Bethesda)">
        <title>Genomic diversity, chromosomal rearrangements, and interspecies hybridization in the ogataea polymorpha species complex.</title>
        <authorList>
            <person name="Hanson S.J."/>
            <person name="Cinneide E.O."/>
            <person name="Salzberg L.I."/>
            <person name="Wolfe K.H."/>
            <person name="McGowan J."/>
            <person name="Fitzpatrick D.A."/>
            <person name="Matlin K."/>
        </authorList>
    </citation>
    <scope>NUCLEOTIDE SEQUENCE</scope>
    <source>
        <strain evidence="9">81-436-3</strain>
        <strain evidence="8">83-405-1</strain>
    </source>
</reference>
<protein>
    <recommendedName>
        <fullName evidence="7">Cyclic nucleotide-binding domain-containing protein</fullName>
    </recommendedName>
</protein>
<evidence type="ECO:0000256" key="2">
    <source>
        <dbReference type="ARBA" id="ARBA00022574"/>
    </source>
</evidence>
<evidence type="ECO:0000313" key="8">
    <source>
        <dbReference type="EMBL" id="KAG7730900.1"/>
    </source>
</evidence>
<dbReference type="GO" id="GO:0003682">
    <property type="term" value="F:chromatin binding"/>
    <property type="evidence" value="ECO:0007669"/>
    <property type="project" value="TreeGrafter"/>
</dbReference>
<dbReference type="InterPro" id="IPR024977">
    <property type="entry name" value="Apc4-like_WD40_dom"/>
</dbReference>
<evidence type="ECO:0000256" key="5">
    <source>
        <dbReference type="PROSITE-ProRule" id="PRU00221"/>
    </source>
</evidence>
<gene>
    <name evidence="8" type="ORF">KL933_000695</name>
    <name evidence="9" type="ORF">KL946_004996</name>
</gene>
<dbReference type="PANTHER" id="PTHR19932">
    <property type="entry name" value="WD REPEAT AND HMG-BOX DNA BINDING PROTEIN"/>
    <property type="match status" value="1"/>
</dbReference>